<organism evidence="3 4">
    <name type="scientific">Cymbomonas tetramitiformis</name>
    <dbReference type="NCBI Taxonomy" id="36881"/>
    <lineage>
        <taxon>Eukaryota</taxon>
        <taxon>Viridiplantae</taxon>
        <taxon>Chlorophyta</taxon>
        <taxon>Pyramimonadophyceae</taxon>
        <taxon>Pyramimonadales</taxon>
        <taxon>Pyramimonadaceae</taxon>
        <taxon>Cymbomonas</taxon>
    </lineage>
</organism>
<dbReference type="Proteomes" id="UP001190700">
    <property type="component" value="Unassembled WGS sequence"/>
</dbReference>
<evidence type="ECO:0000313" key="3">
    <source>
        <dbReference type="EMBL" id="KAK3242344.1"/>
    </source>
</evidence>
<feature type="transmembrane region" description="Helical" evidence="2">
    <location>
        <begin position="26"/>
        <end position="45"/>
    </location>
</feature>
<feature type="region of interest" description="Disordered" evidence="1">
    <location>
        <begin position="66"/>
        <end position="110"/>
    </location>
</feature>
<keyword evidence="2" id="KW-1133">Transmembrane helix</keyword>
<evidence type="ECO:0000313" key="4">
    <source>
        <dbReference type="Proteomes" id="UP001190700"/>
    </source>
</evidence>
<evidence type="ECO:0000256" key="1">
    <source>
        <dbReference type="SAM" id="MobiDB-lite"/>
    </source>
</evidence>
<evidence type="ECO:0000256" key="2">
    <source>
        <dbReference type="SAM" id="Phobius"/>
    </source>
</evidence>
<keyword evidence="2" id="KW-0472">Membrane</keyword>
<gene>
    <name evidence="3" type="ORF">CYMTET_47963</name>
</gene>
<feature type="compositionally biased region" description="Gly residues" evidence="1">
    <location>
        <begin position="72"/>
        <end position="82"/>
    </location>
</feature>
<dbReference type="AlphaFoldDB" id="A0AAE0BUR9"/>
<keyword evidence="4" id="KW-1185">Reference proteome</keyword>
<protein>
    <submittedName>
        <fullName evidence="3">Uncharacterized protein</fullName>
    </submittedName>
</protein>
<reference evidence="3 4" key="1">
    <citation type="journal article" date="2015" name="Genome Biol. Evol.">
        <title>Comparative Genomics of a Bacterivorous Green Alga Reveals Evolutionary Causalities and Consequences of Phago-Mixotrophic Mode of Nutrition.</title>
        <authorList>
            <person name="Burns J.A."/>
            <person name="Paasch A."/>
            <person name="Narechania A."/>
            <person name="Kim E."/>
        </authorList>
    </citation>
    <scope>NUCLEOTIDE SEQUENCE [LARGE SCALE GENOMIC DNA]</scope>
    <source>
        <strain evidence="3 4">PLY_AMNH</strain>
    </source>
</reference>
<name>A0AAE0BUR9_9CHLO</name>
<proteinExistence type="predicted"/>
<dbReference type="EMBL" id="LGRX02033188">
    <property type="protein sequence ID" value="KAK3242344.1"/>
    <property type="molecule type" value="Genomic_DNA"/>
</dbReference>
<comment type="caution">
    <text evidence="3">The sequence shown here is derived from an EMBL/GenBank/DDBJ whole genome shotgun (WGS) entry which is preliminary data.</text>
</comment>
<sequence length="110" mass="11440">MAPGAAAKKVEESKVATYGDVRPHHFIPFGVAVYGGLGPAAYGFLQKMQRCFRERRAWEGAIEEIGYATQDGSGGGTQGSGGTQDEQSEQASGGVDGAGAMASRLLESKE</sequence>
<accession>A0AAE0BUR9</accession>
<keyword evidence="2" id="KW-0812">Transmembrane</keyword>